<protein>
    <submittedName>
        <fullName evidence="7">PDZ domain-containing protein</fullName>
    </submittedName>
</protein>
<dbReference type="RefSeq" id="WP_149854535.1">
    <property type="nucleotide sequence ID" value="NZ_VUOB01000077.1"/>
</dbReference>
<comment type="similarity">
    <text evidence="1">Belongs to the peptidase S1C family.</text>
</comment>
<keyword evidence="5" id="KW-0472">Membrane</keyword>
<dbReference type="PROSITE" id="PS50106">
    <property type="entry name" value="PDZ"/>
    <property type="match status" value="1"/>
</dbReference>
<dbReference type="Gene3D" id="2.40.10.10">
    <property type="entry name" value="Trypsin-like serine proteases"/>
    <property type="match status" value="2"/>
</dbReference>
<evidence type="ECO:0000256" key="2">
    <source>
        <dbReference type="ARBA" id="ARBA00022670"/>
    </source>
</evidence>
<dbReference type="PANTHER" id="PTHR22939">
    <property type="entry name" value="SERINE PROTEASE FAMILY S1C HTRA-RELATED"/>
    <property type="match status" value="1"/>
</dbReference>
<feature type="compositionally biased region" description="Polar residues" evidence="4">
    <location>
        <begin position="95"/>
        <end position="104"/>
    </location>
</feature>
<evidence type="ECO:0000256" key="4">
    <source>
        <dbReference type="SAM" id="MobiDB-lite"/>
    </source>
</evidence>
<organism evidence="7 8">
    <name type="scientific">Solihabitans fulvus</name>
    <dbReference type="NCBI Taxonomy" id="1892852"/>
    <lineage>
        <taxon>Bacteria</taxon>
        <taxon>Bacillati</taxon>
        <taxon>Actinomycetota</taxon>
        <taxon>Actinomycetes</taxon>
        <taxon>Pseudonocardiales</taxon>
        <taxon>Pseudonocardiaceae</taxon>
        <taxon>Solihabitans</taxon>
    </lineage>
</organism>
<gene>
    <name evidence="7" type="ORF">F0L68_36825</name>
</gene>
<reference evidence="7 8" key="2">
    <citation type="submission" date="2019-09" db="EMBL/GenBank/DDBJ databases">
        <authorList>
            <person name="Jin C."/>
        </authorList>
    </citation>
    <scope>NUCLEOTIDE SEQUENCE [LARGE SCALE GENOMIC DNA]</scope>
    <source>
        <strain evidence="7 8">AN110305</strain>
    </source>
</reference>
<dbReference type="InterPro" id="IPR001940">
    <property type="entry name" value="Peptidase_S1C"/>
</dbReference>
<keyword evidence="5" id="KW-0812">Transmembrane</keyword>
<dbReference type="GO" id="GO:0004252">
    <property type="term" value="F:serine-type endopeptidase activity"/>
    <property type="evidence" value="ECO:0007669"/>
    <property type="project" value="InterPro"/>
</dbReference>
<name>A0A5B2WP08_9PSEU</name>
<dbReference type="PRINTS" id="PR00834">
    <property type="entry name" value="PROTEASES2C"/>
</dbReference>
<feature type="transmembrane region" description="Helical" evidence="5">
    <location>
        <begin position="171"/>
        <end position="193"/>
    </location>
</feature>
<keyword evidence="2" id="KW-0645">Protease</keyword>
<dbReference type="Pfam" id="PF13180">
    <property type="entry name" value="PDZ_2"/>
    <property type="match status" value="1"/>
</dbReference>
<dbReference type="OrthoDB" id="9758917at2"/>
<dbReference type="SMART" id="SM00228">
    <property type="entry name" value="PDZ"/>
    <property type="match status" value="1"/>
</dbReference>
<evidence type="ECO:0000256" key="3">
    <source>
        <dbReference type="ARBA" id="ARBA00022801"/>
    </source>
</evidence>
<feature type="compositionally biased region" description="Low complexity" evidence="4">
    <location>
        <begin position="105"/>
        <end position="129"/>
    </location>
</feature>
<comment type="caution">
    <text evidence="7">The sequence shown here is derived from an EMBL/GenBank/DDBJ whole genome shotgun (WGS) entry which is preliminary data.</text>
</comment>
<dbReference type="InterPro" id="IPR036034">
    <property type="entry name" value="PDZ_sf"/>
</dbReference>
<evidence type="ECO:0000259" key="6">
    <source>
        <dbReference type="PROSITE" id="PS50106"/>
    </source>
</evidence>
<keyword evidence="8" id="KW-1185">Reference proteome</keyword>
<dbReference type="GO" id="GO:0006508">
    <property type="term" value="P:proteolysis"/>
    <property type="evidence" value="ECO:0007669"/>
    <property type="project" value="UniProtKB-KW"/>
</dbReference>
<dbReference type="InterPro" id="IPR043504">
    <property type="entry name" value="Peptidase_S1_PA_chymotrypsin"/>
</dbReference>
<dbReference type="Gene3D" id="2.30.42.10">
    <property type="match status" value="1"/>
</dbReference>
<evidence type="ECO:0000256" key="5">
    <source>
        <dbReference type="SAM" id="Phobius"/>
    </source>
</evidence>
<reference evidence="7 8" key="1">
    <citation type="submission" date="2019-09" db="EMBL/GenBank/DDBJ databases">
        <title>Goodfellowia gen. nov., a new genus of the Pseudonocardineae related to Actinoalloteichus, containing Goodfellowia coeruleoviolacea gen. nov., comb. nov. gen. nov., comb. nov.</title>
        <authorList>
            <person name="Labeda D."/>
        </authorList>
    </citation>
    <scope>NUCLEOTIDE SEQUENCE [LARGE SCALE GENOMIC DNA]</scope>
    <source>
        <strain evidence="7 8">AN110305</strain>
    </source>
</reference>
<feature type="domain" description="PDZ" evidence="6">
    <location>
        <begin position="427"/>
        <end position="512"/>
    </location>
</feature>
<dbReference type="Pfam" id="PF13365">
    <property type="entry name" value="Trypsin_2"/>
    <property type="match status" value="1"/>
</dbReference>
<dbReference type="PANTHER" id="PTHR22939:SF129">
    <property type="entry name" value="SERINE PROTEASE HTRA2, MITOCHONDRIAL"/>
    <property type="match status" value="1"/>
</dbReference>
<dbReference type="InterPro" id="IPR001478">
    <property type="entry name" value="PDZ"/>
</dbReference>
<dbReference type="EMBL" id="VUOB01000077">
    <property type="protein sequence ID" value="KAA2252119.1"/>
    <property type="molecule type" value="Genomic_DNA"/>
</dbReference>
<keyword evidence="3" id="KW-0378">Hydrolase</keyword>
<accession>A0A5B2WP08</accession>
<keyword evidence="5" id="KW-1133">Transmembrane helix</keyword>
<dbReference type="AlphaFoldDB" id="A0A5B2WP08"/>
<dbReference type="SUPFAM" id="SSF50494">
    <property type="entry name" value="Trypsin-like serine proteases"/>
    <property type="match status" value="1"/>
</dbReference>
<feature type="region of interest" description="Disordered" evidence="4">
    <location>
        <begin position="1"/>
        <end position="166"/>
    </location>
</feature>
<proteinExistence type="inferred from homology"/>
<evidence type="ECO:0000313" key="8">
    <source>
        <dbReference type="Proteomes" id="UP000323454"/>
    </source>
</evidence>
<dbReference type="InterPro" id="IPR009003">
    <property type="entry name" value="Peptidase_S1_PA"/>
</dbReference>
<sequence>MTEHTPGVPAGQPERPVEDGTQPAGPAPVVGPTSDQAAETPAAPPVGAPVEAPQTAQPATAESAPHSGEPITPVNPWARPEQAAETPSVPGGHTPPQQQQWTATGQHYAGYQQQGVGQPVPGQPGAMQGALGGPGDAPPPGHAGPPTLQQPLYSGQGGAPQARPQRRRGRVVAAAVLLVVLVGGVAGGVGGYVGHQLGTQNQPVVNALNQPKTAQPASNAPAGSVEQVAQKVLPVVVQLQVAGRTQAGEGSGIIFSSDGLILTNNHVVEVAAANGQIKAVFQDGRSVPATIVGRDPTSDLAVVKAQGVSGLPVAEFGSSGDMKIGQGVVAVGSPFELTGTVTAGIVSSLNRPVRAGGENGGQDTVLNAIQTDAAINPGNSGGPLVNMQGQVIGINSAIYSPNSSQQTQGGSVGIGFAIPIDQARRTAKELSDTGKATQTVLGVSVRDTQDGSPGAQIADVTAGGAAEKGGVKSGDVVTKIDDRVIANSDALVAAVRSHAPNDKVKLTIGNNDHTVDVTLGGQPVVVK</sequence>
<evidence type="ECO:0000313" key="7">
    <source>
        <dbReference type="EMBL" id="KAA2252119.1"/>
    </source>
</evidence>
<dbReference type="SUPFAM" id="SSF50156">
    <property type="entry name" value="PDZ domain-like"/>
    <property type="match status" value="1"/>
</dbReference>
<dbReference type="Proteomes" id="UP000323454">
    <property type="component" value="Unassembled WGS sequence"/>
</dbReference>
<evidence type="ECO:0000256" key="1">
    <source>
        <dbReference type="ARBA" id="ARBA00010541"/>
    </source>
</evidence>